<gene>
    <name evidence="4" type="ORF">CH238_14100</name>
    <name evidence="3" type="ORF">CLOLEP_00184</name>
    <name evidence="2" type="ORF">CLOLEP_01795</name>
</gene>
<dbReference type="EMBL" id="NOXF01000017">
    <property type="protein sequence ID" value="PEQ23410.1"/>
    <property type="molecule type" value="Genomic_DNA"/>
</dbReference>
<organism evidence="3 5">
    <name type="scientific">[Clostridium] leptum DSM 753</name>
    <dbReference type="NCBI Taxonomy" id="428125"/>
    <lineage>
        <taxon>Bacteria</taxon>
        <taxon>Bacillati</taxon>
        <taxon>Bacillota</taxon>
        <taxon>Clostridia</taxon>
        <taxon>Eubacteriales</taxon>
        <taxon>Oscillospiraceae</taxon>
        <taxon>Oscillospiraceae incertae sedis</taxon>
    </lineage>
</organism>
<dbReference type="AlphaFoldDB" id="A7VNQ8"/>
<dbReference type="Proteomes" id="UP000220611">
    <property type="component" value="Unassembled WGS sequence"/>
</dbReference>
<evidence type="ECO:0000256" key="1">
    <source>
        <dbReference type="SAM" id="MobiDB-lite"/>
    </source>
</evidence>
<evidence type="ECO:0000313" key="6">
    <source>
        <dbReference type="Proteomes" id="UP000220611"/>
    </source>
</evidence>
<dbReference type="HOGENOM" id="CLU_1616143_0_0_9"/>
<feature type="region of interest" description="Disordered" evidence="1">
    <location>
        <begin position="125"/>
        <end position="164"/>
    </location>
</feature>
<reference evidence="3 5" key="2">
    <citation type="submission" date="2007-08" db="EMBL/GenBank/DDBJ databases">
        <authorList>
            <person name="Fulton L."/>
            <person name="Clifton S."/>
            <person name="Fulton B."/>
            <person name="Xu J."/>
            <person name="Minx P."/>
            <person name="Pepin K.H."/>
            <person name="Johnson M."/>
            <person name="Thiruvilangam P."/>
            <person name="Bhonagiri V."/>
            <person name="Nash W.E."/>
            <person name="Wang C."/>
            <person name="Mardis E.R."/>
            <person name="Wilson R.K."/>
        </authorList>
    </citation>
    <scope>NUCLEOTIDE SEQUENCE [LARGE SCALE GENOMIC DNA]</scope>
    <source>
        <strain evidence="3 5">DSM 753</strain>
    </source>
</reference>
<evidence type="ECO:0000313" key="5">
    <source>
        <dbReference type="Proteomes" id="UP000003490"/>
    </source>
</evidence>
<evidence type="ECO:0000313" key="2">
    <source>
        <dbReference type="EMBL" id="EDO61399.1"/>
    </source>
</evidence>
<evidence type="ECO:0008006" key="7">
    <source>
        <dbReference type="Google" id="ProtNLM"/>
    </source>
</evidence>
<evidence type="ECO:0000313" key="4">
    <source>
        <dbReference type="EMBL" id="PEQ23410.1"/>
    </source>
</evidence>
<comment type="caution">
    <text evidence="3">The sequence shown here is derived from an EMBL/GenBank/DDBJ whole genome shotgun (WGS) entry which is preliminary data.</text>
</comment>
<sequence>MYFMAFTRRSLGALGLSEEQVDKVMALHGTSMSDFIPKSELQEKIDLALADAQKNALQNVKVKETDEYKAVAEERDMLRALGGDDFSSVKPKFRETVYKMLERGENAPAIAEQLKTVAEKYEEYFNPTEPAPPPSSPQFGAEVKGQMPSGKTGSTFEDIWRPGR</sequence>
<dbReference type="EMBL" id="ABCB02000018">
    <property type="protein sequence ID" value="EDO61399.1"/>
    <property type="molecule type" value="Genomic_DNA"/>
</dbReference>
<evidence type="ECO:0000313" key="3">
    <source>
        <dbReference type="EMBL" id="EDO63040.1"/>
    </source>
</evidence>
<reference evidence="4 6" key="3">
    <citation type="submission" date="2017-07" db="EMBL/GenBank/DDBJ databases">
        <title>Prevalence of linear plasmids in Cutibacterium (Propionibacterium) acnes isolates obtained from prostatic tissue.</title>
        <authorList>
            <person name="Davidsson S."/>
            <person name="Carlsson J."/>
            <person name="Molling P."/>
            <person name="Andren O."/>
            <person name="Andersson S.-O."/>
            <person name="Brzuszkiewicz E."/>
            <person name="Poehlein A."/>
            <person name="Al-Zeer M."/>
            <person name="Brinkmann V."/>
            <person name="Scavenius C."/>
            <person name="Nazipi S."/>
            <person name="Soderquist B."/>
            <person name="Bruggemann H."/>
        </authorList>
    </citation>
    <scope>NUCLEOTIDE SEQUENCE [LARGE SCALE GENOMIC DNA]</scope>
    <source>
        <strain evidence="4 6">DSM 753</strain>
    </source>
</reference>
<keyword evidence="6" id="KW-1185">Reference proteome</keyword>
<dbReference type="Proteomes" id="UP000003490">
    <property type="component" value="Unassembled WGS sequence"/>
</dbReference>
<dbReference type="EMBL" id="ABCB02000008">
    <property type="protein sequence ID" value="EDO63040.1"/>
    <property type="molecule type" value="Genomic_DNA"/>
</dbReference>
<name>A7VNQ8_9FIRM</name>
<accession>A7VNQ8</accession>
<protein>
    <recommendedName>
        <fullName evidence="7">Phage minor structural protein GP20</fullName>
    </recommendedName>
</protein>
<proteinExistence type="predicted"/>
<reference evidence="3 5" key="1">
    <citation type="submission" date="2007-08" db="EMBL/GenBank/DDBJ databases">
        <title>Draft genome sequence of Clostridium leptum (DSM 753).</title>
        <authorList>
            <person name="Sudarsanam P."/>
            <person name="Ley R."/>
            <person name="Guruge J."/>
            <person name="Turnbaugh P.J."/>
            <person name="Mahowald M."/>
            <person name="Liep D."/>
            <person name="Gordon J."/>
        </authorList>
    </citation>
    <scope>NUCLEOTIDE SEQUENCE [LARGE SCALE GENOMIC DNA]</scope>
    <source>
        <strain evidence="3 5">DSM 753</strain>
    </source>
</reference>